<feature type="transmembrane region" description="Helical" evidence="1">
    <location>
        <begin position="12"/>
        <end position="34"/>
    </location>
</feature>
<evidence type="ECO:0000313" key="2">
    <source>
        <dbReference type="EMBL" id="SHL47159.1"/>
    </source>
</evidence>
<keyword evidence="3" id="KW-1185">Reference proteome</keyword>
<dbReference type="AlphaFoldDB" id="A0A1M7AXK6"/>
<organism evidence="2 3">
    <name type="scientific">Flavobacterium chilense</name>
    <dbReference type="NCBI Taxonomy" id="946677"/>
    <lineage>
        <taxon>Bacteria</taxon>
        <taxon>Pseudomonadati</taxon>
        <taxon>Bacteroidota</taxon>
        <taxon>Flavobacteriia</taxon>
        <taxon>Flavobacteriales</taxon>
        <taxon>Flavobacteriaceae</taxon>
        <taxon>Flavobacterium</taxon>
    </lineage>
</organism>
<dbReference type="EMBL" id="FRBT01000001">
    <property type="protein sequence ID" value="SHL47159.1"/>
    <property type="molecule type" value="Genomic_DNA"/>
</dbReference>
<reference evidence="3" key="1">
    <citation type="submission" date="2016-11" db="EMBL/GenBank/DDBJ databases">
        <authorList>
            <person name="Varghese N."/>
            <person name="Submissions S."/>
        </authorList>
    </citation>
    <scope>NUCLEOTIDE SEQUENCE [LARGE SCALE GENOMIC DNA]</scope>
    <source>
        <strain evidence="3">DSM 24724</strain>
    </source>
</reference>
<keyword evidence="1" id="KW-1133">Transmembrane helix</keyword>
<name>A0A1M7AXK6_9FLAO</name>
<gene>
    <name evidence="2" type="ORF">SAMN05444484_1011595</name>
</gene>
<protein>
    <submittedName>
        <fullName evidence="2">Uncharacterized protein</fullName>
    </submittedName>
</protein>
<proteinExistence type="predicted"/>
<keyword evidence="1" id="KW-0812">Transmembrane</keyword>
<evidence type="ECO:0000313" key="3">
    <source>
        <dbReference type="Proteomes" id="UP000184028"/>
    </source>
</evidence>
<accession>A0A1M7AXK6</accession>
<sequence length="35" mass="4259">MEAKKVKKWKKSYTYVLIANAIYILIFFLIMQLYS</sequence>
<evidence type="ECO:0000256" key="1">
    <source>
        <dbReference type="SAM" id="Phobius"/>
    </source>
</evidence>
<dbReference type="Proteomes" id="UP000184028">
    <property type="component" value="Unassembled WGS sequence"/>
</dbReference>
<keyword evidence="1" id="KW-0472">Membrane</keyword>